<keyword evidence="4" id="KW-1185">Reference proteome</keyword>
<proteinExistence type="predicted"/>
<dbReference type="PROSITE" id="PS50041">
    <property type="entry name" value="C_TYPE_LECTIN_2"/>
    <property type="match status" value="1"/>
</dbReference>
<evidence type="ECO:0000313" key="5">
    <source>
        <dbReference type="RefSeq" id="XP_033780921.1"/>
    </source>
</evidence>
<evidence type="ECO:0000313" key="4">
    <source>
        <dbReference type="Proteomes" id="UP000515159"/>
    </source>
</evidence>
<dbReference type="InterPro" id="IPR001304">
    <property type="entry name" value="C-type_lectin-like"/>
</dbReference>
<dbReference type="FunCoup" id="A0A6P8Q0V2">
    <property type="interactions" value="409"/>
</dbReference>
<dbReference type="CTD" id="54850"/>
<accession>A0A6P8Q0V2</accession>
<dbReference type="Gene3D" id="3.80.10.10">
    <property type="entry name" value="Ribonuclease Inhibitor"/>
    <property type="match status" value="1"/>
</dbReference>
<protein>
    <submittedName>
        <fullName evidence="5">F-box/LRR-repeat protein 12 isoform X1</fullName>
    </submittedName>
</protein>
<dbReference type="AlphaFoldDB" id="A0A6P8Q0V2"/>
<dbReference type="Proteomes" id="UP000515159">
    <property type="component" value="Chromosome 16"/>
</dbReference>
<dbReference type="InParanoid" id="A0A6P8Q0V2"/>
<sequence>MAARRPLPGSLALSWLPDSALLHILSYLPVKDLLRSGRVCKHWKKLVLDKTLWKDVNLMPYKINSKVLWHLVRHYLGSSLRSLQLKGLLHSVKKQDLLTQNVLQALAKRCPGLQRLCLHKADLRSLSYESLPSSLKVLELSHCEIPFAWFQTTTPCTVPLPQLEHLALSKVPAFSNQDLEMVSLCNPLKTLILSGTYRVTTKGMLLAVGHLKQVKRLTLHGCDISNTGLYAIAKNLKALQHLGLAGFHRLDEGLPCLTVLKTLERLDLWQCDQLSADTIVSVCAELPALKSLNLNGKTSEEQHPVEGEETDGLNYNPGNFNEGVYAVSEKAEALKSEFGTDFDELHLKVQNISSRADTSESDLSSLTSEVQKTSSRVEAMGSDLSSLKLQVSVLSSQFLKMKKLLEVENPCDFLWKSFEGYCYFFYKEELNWMDAKEMCELKNATLAVITSAREQNFLSSRIENEQYWIGLSDANKEGEWEWIDGTDYKSSFKFWKKGEPNDSERNEDCAHLLRKGEWNDLLCTSLSYAICKKAALTP</sequence>
<dbReference type="OrthoDB" id="3219396at2759"/>
<dbReference type="SMART" id="SM00034">
    <property type="entry name" value="CLECT"/>
    <property type="match status" value="1"/>
</dbReference>
<dbReference type="Gene3D" id="3.10.100.10">
    <property type="entry name" value="Mannose-Binding Protein A, subunit A"/>
    <property type="match status" value="1"/>
</dbReference>
<dbReference type="InterPro" id="IPR001810">
    <property type="entry name" value="F-box_dom"/>
</dbReference>
<evidence type="ECO:0000259" key="2">
    <source>
        <dbReference type="PROSITE" id="PS50041"/>
    </source>
</evidence>
<dbReference type="Pfam" id="PF12937">
    <property type="entry name" value="F-box-like"/>
    <property type="match status" value="1"/>
</dbReference>
<keyword evidence="1" id="KW-0430">Lectin</keyword>
<dbReference type="RefSeq" id="XP_033780921.1">
    <property type="nucleotide sequence ID" value="XM_033925030.1"/>
</dbReference>
<dbReference type="InterPro" id="IPR016186">
    <property type="entry name" value="C-type_lectin-like/link_sf"/>
</dbReference>
<organism evidence="4 5">
    <name type="scientific">Geotrypetes seraphini</name>
    <name type="common">Gaboon caecilian</name>
    <name type="synonym">Caecilia seraphini</name>
    <dbReference type="NCBI Taxonomy" id="260995"/>
    <lineage>
        <taxon>Eukaryota</taxon>
        <taxon>Metazoa</taxon>
        <taxon>Chordata</taxon>
        <taxon>Craniata</taxon>
        <taxon>Vertebrata</taxon>
        <taxon>Euteleostomi</taxon>
        <taxon>Amphibia</taxon>
        <taxon>Gymnophiona</taxon>
        <taxon>Geotrypetes</taxon>
    </lineage>
</organism>
<dbReference type="InterPro" id="IPR050111">
    <property type="entry name" value="C-type_lectin/snaclec_domain"/>
</dbReference>
<dbReference type="PROSITE" id="PS50181">
    <property type="entry name" value="FBOX"/>
    <property type="match status" value="1"/>
</dbReference>
<evidence type="ECO:0000259" key="3">
    <source>
        <dbReference type="PROSITE" id="PS50181"/>
    </source>
</evidence>
<gene>
    <name evidence="5" type="primary">FBXL12</name>
</gene>
<dbReference type="CDD" id="cd03590">
    <property type="entry name" value="CLECT_DC-SIGN_like"/>
    <property type="match status" value="1"/>
</dbReference>
<evidence type="ECO:0000256" key="1">
    <source>
        <dbReference type="ARBA" id="ARBA00022734"/>
    </source>
</evidence>
<dbReference type="GO" id="GO:0030246">
    <property type="term" value="F:carbohydrate binding"/>
    <property type="evidence" value="ECO:0007669"/>
    <property type="project" value="UniProtKB-KW"/>
</dbReference>
<dbReference type="CDD" id="cd22123">
    <property type="entry name" value="F-box_FBXL12"/>
    <property type="match status" value="1"/>
</dbReference>
<dbReference type="Pfam" id="PF25372">
    <property type="entry name" value="DUF7885"/>
    <property type="match status" value="1"/>
</dbReference>
<dbReference type="InterPro" id="IPR057207">
    <property type="entry name" value="FBXL15_LRR"/>
</dbReference>
<dbReference type="InterPro" id="IPR016187">
    <property type="entry name" value="CTDL_fold"/>
</dbReference>
<dbReference type="InterPro" id="IPR032675">
    <property type="entry name" value="LRR_dom_sf"/>
</dbReference>
<dbReference type="SMART" id="SM00256">
    <property type="entry name" value="FBOX"/>
    <property type="match status" value="1"/>
</dbReference>
<dbReference type="InterPro" id="IPR033989">
    <property type="entry name" value="CD209-like_CTLD"/>
</dbReference>
<feature type="domain" description="F-box" evidence="3">
    <location>
        <begin position="10"/>
        <end position="56"/>
    </location>
</feature>
<dbReference type="SUPFAM" id="SSF56436">
    <property type="entry name" value="C-type lectin-like"/>
    <property type="match status" value="1"/>
</dbReference>
<dbReference type="PANTHER" id="PTHR22803">
    <property type="entry name" value="MANNOSE, PHOSPHOLIPASE, LECTIN RECEPTOR RELATED"/>
    <property type="match status" value="1"/>
</dbReference>
<dbReference type="Pfam" id="PF00059">
    <property type="entry name" value="Lectin_C"/>
    <property type="match status" value="1"/>
</dbReference>
<name>A0A6P8Q0V2_GEOSA</name>
<dbReference type="KEGG" id="gsh:117350623"/>
<dbReference type="SUPFAM" id="SSF52047">
    <property type="entry name" value="RNI-like"/>
    <property type="match status" value="1"/>
</dbReference>
<feature type="domain" description="C-type lectin" evidence="2">
    <location>
        <begin position="418"/>
        <end position="532"/>
    </location>
</feature>
<reference evidence="5" key="1">
    <citation type="submission" date="2025-08" db="UniProtKB">
        <authorList>
            <consortium name="RefSeq"/>
        </authorList>
    </citation>
    <scope>IDENTIFICATION</scope>
</reference>
<dbReference type="GeneID" id="117350623"/>